<evidence type="ECO:0000256" key="3">
    <source>
        <dbReference type="ARBA" id="ARBA00023239"/>
    </source>
</evidence>
<evidence type="ECO:0000256" key="2">
    <source>
        <dbReference type="ARBA" id="ARBA00022694"/>
    </source>
</evidence>
<keyword evidence="7" id="KW-0255">Endonuclease</keyword>
<name>A0ABP0EM33_9ASCO</name>
<dbReference type="Pfam" id="PF01974">
    <property type="entry name" value="tRNA_int_endo"/>
    <property type="match status" value="1"/>
</dbReference>
<dbReference type="InterPro" id="IPR006676">
    <property type="entry name" value="tRNA_splic"/>
</dbReference>
<evidence type="ECO:0000313" key="7">
    <source>
        <dbReference type="EMBL" id="CAK7920451.1"/>
    </source>
</evidence>
<keyword evidence="8" id="KW-1185">Reference proteome</keyword>
<dbReference type="InterPro" id="IPR011856">
    <property type="entry name" value="tRNA_endonuc-like_dom_sf"/>
</dbReference>
<comment type="function">
    <text evidence="4">Constitutes one of the two catalytic subunit of the tRNA-splicing endonuclease complex, a complex responsible for identification and cleavage of the splice sites in pre-tRNA. It cleaves pre-tRNA at the 5'- and 3'-splice sites to release the intron. The products are an intron and two tRNA half-molecules bearing 2',3'-cyclic phosphate and 5'-OH termini. There are no conserved sequences at the splice sites, but the intron is invariably located at the same site in the gene, placing the splice sites an invariant distance from the constant structural features of the tRNA body.</text>
</comment>
<dbReference type="GO" id="GO:0004519">
    <property type="term" value="F:endonuclease activity"/>
    <property type="evidence" value="ECO:0007669"/>
    <property type="project" value="UniProtKB-KW"/>
</dbReference>
<dbReference type="InterPro" id="IPR016690">
    <property type="entry name" value="TSEN34"/>
</dbReference>
<dbReference type="InterPro" id="IPR036167">
    <property type="entry name" value="tRNA_intron_Endo_cat-like_sf"/>
</dbReference>
<proteinExistence type="inferred from homology"/>
<feature type="domain" description="tRNA intron endonuclease catalytic" evidence="5">
    <location>
        <begin position="179"/>
        <end position="249"/>
    </location>
</feature>
<keyword evidence="7" id="KW-0378">Hydrolase</keyword>
<keyword evidence="2 4" id="KW-0819">tRNA processing</keyword>
<accession>A0ABP0EM33</accession>
<evidence type="ECO:0000259" key="5">
    <source>
        <dbReference type="Pfam" id="PF01974"/>
    </source>
</evidence>
<reference evidence="7 8" key="1">
    <citation type="submission" date="2024-01" db="EMBL/GenBank/DDBJ databases">
        <authorList>
            <consortium name="Genoscope - CEA"/>
            <person name="William W."/>
        </authorList>
    </citation>
    <scope>NUCLEOTIDE SEQUENCE [LARGE SCALE GENOMIC DNA]</scope>
    <source>
        <strain evidence="7 8">29B2s-10</strain>
    </source>
</reference>
<dbReference type="CDD" id="cd22363">
    <property type="entry name" value="tRNA-intron_lyase_C"/>
    <property type="match status" value="1"/>
</dbReference>
<dbReference type="EMBL" id="OZ004260">
    <property type="protein sequence ID" value="CAK7920451.1"/>
    <property type="molecule type" value="Genomic_DNA"/>
</dbReference>
<organism evidence="7 8">
    <name type="scientific">[Candida] anglica</name>
    <dbReference type="NCBI Taxonomy" id="148631"/>
    <lineage>
        <taxon>Eukaryota</taxon>
        <taxon>Fungi</taxon>
        <taxon>Dikarya</taxon>
        <taxon>Ascomycota</taxon>
        <taxon>Saccharomycotina</taxon>
        <taxon>Pichiomycetes</taxon>
        <taxon>Debaryomycetaceae</taxon>
        <taxon>Kurtzmaniella</taxon>
    </lineage>
</organism>
<protein>
    <recommendedName>
        <fullName evidence="4">tRNA-splicing endonuclease subunit Sen34</fullName>
        <ecNumber evidence="4">4.6.1.16</ecNumber>
    </recommendedName>
</protein>
<dbReference type="InterPro" id="IPR006677">
    <property type="entry name" value="tRNA_intron_Endonuc_cat-like"/>
</dbReference>
<dbReference type="EC" id="4.6.1.16" evidence="4"/>
<evidence type="ECO:0000313" key="8">
    <source>
        <dbReference type="Proteomes" id="UP001497600"/>
    </source>
</evidence>
<dbReference type="Gene3D" id="3.40.1350.10">
    <property type="match status" value="1"/>
</dbReference>
<dbReference type="Proteomes" id="UP001497600">
    <property type="component" value="Chromosome H"/>
</dbReference>
<evidence type="ECO:0000259" key="6">
    <source>
        <dbReference type="Pfam" id="PF26577"/>
    </source>
</evidence>
<dbReference type="PANTHER" id="PTHR13070">
    <property type="entry name" value="TRNA-SPLICING ENDONUCLEASE SUBUNIT SEN34-RELATED"/>
    <property type="match status" value="1"/>
</dbReference>
<feature type="domain" description="TSEN34 N-terminal" evidence="6">
    <location>
        <begin position="8"/>
        <end position="74"/>
    </location>
</feature>
<dbReference type="InterPro" id="IPR059049">
    <property type="entry name" value="TSEN34_N"/>
</dbReference>
<evidence type="ECO:0000256" key="4">
    <source>
        <dbReference type="PIRNR" id="PIRNR017250"/>
    </source>
</evidence>
<sequence length="286" mass="32210">MGLYPKISLPVVGNRVLIFDLEEVKRLRKLGICGVLSGTLSAAPQQNVFLGLPLELSFEDTIWLVEKGHGVLVDSVKYHTLSMDSISLKEWNGAQKVAVADENHDAILIRKLEALNLSKDQLEARKEQLKLANKENNFIQIPNTTAALAPEKLHEVIISLDEFIQSKSKSNEQLRKEIINYHVYRTVKDQGYYLLPGLRFGGKFIGYPNDPLRYHAHYIIKHAEDFDLLDLVTGGRLATGVKKVWVLVGDTSGESKEMTNDQEPTVEDFTKESKQQCFSIEWAGFG</sequence>
<dbReference type="PIRSF" id="PIRSF017250">
    <property type="entry name" value="tRNA_splic_SEN34"/>
    <property type="match status" value="1"/>
</dbReference>
<dbReference type="NCBIfam" id="TIGR00324">
    <property type="entry name" value="endA"/>
    <property type="match status" value="1"/>
</dbReference>
<dbReference type="PANTHER" id="PTHR13070:SF0">
    <property type="entry name" value="TRNA-SPLICING ENDONUCLEASE SUBUNIT SEN34"/>
    <property type="match status" value="1"/>
</dbReference>
<keyword evidence="3 4" id="KW-0456">Lyase</keyword>
<evidence type="ECO:0000256" key="1">
    <source>
        <dbReference type="ARBA" id="ARBA00008078"/>
    </source>
</evidence>
<keyword evidence="7" id="KW-0540">Nuclease</keyword>
<dbReference type="Pfam" id="PF26577">
    <property type="entry name" value="TSEN34_N"/>
    <property type="match status" value="1"/>
</dbReference>
<comment type="similarity">
    <text evidence="1 4">Belongs to the tRNA-intron endonuclease family.</text>
</comment>
<gene>
    <name evidence="7" type="primary">SEN34</name>
    <name evidence="7" type="ORF">CAAN4_H02432</name>
</gene>
<dbReference type="SUPFAM" id="SSF53032">
    <property type="entry name" value="tRNA-intron endonuclease catalytic domain-like"/>
    <property type="match status" value="1"/>
</dbReference>